<sequence length="58" mass="6515">MSPKSIQCSLLRLKRCLFEKLKRRGRKGEPRASNLFLVVAQVFPNVGRGRGSLKKAST</sequence>
<evidence type="ECO:0000313" key="1">
    <source>
        <dbReference type="EMBL" id="JAH10089.1"/>
    </source>
</evidence>
<organism evidence="1">
    <name type="scientific">Anguilla anguilla</name>
    <name type="common">European freshwater eel</name>
    <name type="synonym">Muraena anguilla</name>
    <dbReference type="NCBI Taxonomy" id="7936"/>
    <lineage>
        <taxon>Eukaryota</taxon>
        <taxon>Metazoa</taxon>
        <taxon>Chordata</taxon>
        <taxon>Craniata</taxon>
        <taxon>Vertebrata</taxon>
        <taxon>Euteleostomi</taxon>
        <taxon>Actinopterygii</taxon>
        <taxon>Neopterygii</taxon>
        <taxon>Teleostei</taxon>
        <taxon>Anguilliformes</taxon>
        <taxon>Anguillidae</taxon>
        <taxon>Anguilla</taxon>
    </lineage>
</organism>
<reference evidence="1" key="2">
    <citation type="journal article" date="2015" name="Fish Shellfish Immunol.">
        <title>Early steps in the European eel (Anguilla anguilla)-Vibrio vulnificus interaction in the gills: Role of the RtxA13 toxin.</title>
        <authorList>
            <person name="Callol A."/>
            <person name="Pajuelo D."/>
            <person name="Ebbesson L."/>
            <person name="Teles M."/>
            <person name="MacKenzie S."/>
            <person name="Amaro C."/>
        </authorList>
    </citation>
    <scope>NUCLEOTIDE SEQUENCE</scope>
</reference>
<dbReference type="AlphaFoldDB" id="A0A0E9Q014"/>
<name>A0A0E9Q014_ANGAN</name>
<reference evidence="1" key="1">
    <citation type="submission" date="2014-11" db="EMBL/GenBank/DDBJ databases">
        <authorList>
            <person name="Amaro Gonzalez C."/>
        </authorList>
    </citation>
    <scope>NUCLEOTIDE SEQUENCE</scope>
</reference>
<proteinExistence type="predicted"/>
<accession>A0A0E9Q014</accession>
<dbReference type="EMBL" id="GBXM01098488">
    <property type="protein sequence ID" value="JAH10089.1"/>
    <property type="molecule type" value="Transcribed_RNA"/>
</dbReference>
<protein>
    <submittedName>
        <fullName evidence="1">Uncharacterized protein</fullName>
    </submittedName>
</protein>